<evidence type="ECO:0000259" key="1">
    <source>
        <dbReference type="Pfam" id="PF12728"/>
    </source>
</evidence>
<name>A0ABS5HFI6_9GAMM</name>
<protein>
    <submittedName>
        <fullName evidence="2">AlpA family phage regulatory protein</fullName>
    </submittedName>
</protein>
<feature type="domain" description="Helix-turn-helix" evidence="1">
    <location>
        <begin position="10"/>
        <end position="60"/>
    </location>
</feature>
<dbReference type="SUPFAM" id="SSF46955">
    <property type="entry name" value="Putative DNA-binding domain"/>
    <property type="match status" value="1"/>
</dbReference>
<evidence type="ECO:0000313" key="3">
    <source>
        <dbReference type="Proteomes" id="UP000679722"/>
    </source>
</evidence>
<comment type="caution">
    <text evidence="2">The sequence shown here is derived from an EMBL/GenBank/DDBJ whole genome shotgun (WGS) entry which is preliminary data.</text>
</comment>
<dbReference type="RefSeq" id="WP_211537657.1">
    <property type="nucleotide sequence ID" value="NZ_JAGSSV010000039.1"/>
</dbReference>
<dbReference type="EMBL" id="JAGSSV010000039">
    <property type="protein sequence ID" value="MBR7890250.1"/>
    <property type="molecule type" value="Genomic_DNA"/>
</dbReference>
<evidence type="ECO:0000313" key="2">
    <source>
        <dbReference type="EMBL" id="MBR7890250.1"/>
    </source>
</evidence>
<reference evidence="3" key="1">
    <citation type="submission" date="2023-07" db="EMBL/GenBank/DDBJ databases">
        <title>Marinomonas vulgaris A79, complete genome.</title>
        <authorList>
            <person name="Ying J.-J."/>
        </authorList>
    </citation>
    <scope>NUCLEOTIDE SEQUENCE [LARGE SCALE GENOMIC DNA]</scope>
    <source>
        <strain evidence="3">A79</strain>
    </source>
</reference>
<dbReference type="Pfam" id="PF12728">
    <property type="entry name" value="HTH_17"/>
    <property type="match status" value="1"/>
</dbReference>
<proteinExistence type="predicted"/>
<gene>
    <name evidence="2" type="ORF">J9B83_15215</name>
</gene>
<dbReference type="InterPro" id="IPR009061">
    <property type="entry name" value="DNA-bd_dom_put_sf"/>
</dbReference>
<accession>A0ABS5HFI6</accession>
<dbReference type="Proteomes" id="UP000679722">
    <property type="component" value="Unassembled WGS sequence"/>
</dbReference>
<keyword evidence="3" id="KW-1185">Reference proteome</keyword>
<sequence length="66" mass="7744">MQLETTQENLRLKDAARYLGVSRPTLWRLQQNDPKFPQVIRITCRCCVFRKSDLDEYLASKLEVSA</sequence>
<dbReference type="InterPro" id="IPR041657">
    <property type="entry name" value="HTH_17"/>
</dbReference>
<organism evidence="2 3">
    <name type="scientific">Marinomonas vulgaris</name>
    <dbReference type="NCBI Taxonomy" id="2823372"/>
    <lineage>
        <taxon>Bacteria</taxon>
        <taxon>Pseudomonadati</taxon>
        <taxon>Pseudomonadota</taxon>
        <taxon>Gammaproteobacteria</taxon>
        <taxon>Oceanospirillales</taxon>
        <taxon>Oceanospirillaceae</taxon>
        <taxon>Marinomonas</taxon>
    </lineage>
</organism>